<organism evidence="2 3">
    <name type="scientific">Periconia macrospinosa</name>
    <dbReference type="NCBI Taxonomy" id="97972"/>
    <lineage>
        <taxon>Eukaryota</taxon>
        <taxon>Fungi</taxon>
        <taxon>Dikarya</taxon>
        <taxon>Ascomycota</taxon>
        <taxon>Pezizomycotina</taxon>
        <taxon>Dothideomycetes</taxon>
        <taxon>Pleosporomycetidae</taxon>
        <taxon>Pleosporales</taxon>
        <taxon>Massarineae</taxon>
        <taxon>Periconiaceae</taxon>
        <taxon>Periconia</taxon>
    </lineage>
</organism>
<evidence type="ECO:0000256" key="1">
    <source>
        <dbReference type="SAM" id="MobiDB-lite"/>
    </source>
</evidence>
<dbReference type="AlphaFoldDB" id="A0A2V1D0I0"/>
<dbReference type="EMBL" id="KZ805953">
    <property type="protein sequence ID" value="PVH91119.1"/>
    <property type="molecule type" value="Genomic_DNA"/>
</dbReference>
<feature type="compositionally biased region" description="Low complexity" evidence="1">
    <location>
        <begin position="139"/>
        <end position="148"/>
    </location>
</feature>
<evidence type="ECO:0000313" key="3">
    <source>
        <dbReference type="Proteomes" id="UP000244855"/>
    </source>
</evidence>
<accession>A0A2V1D0I0</accession>
<reference evidence="2 3" key="1">
    <citation type="journal article" date="2018" name="Sci. Rep.">
        <title>Comparative genomics provides insights into the lifestyle and reveals functional heterogeneity of dark septate endophytic fungi.</title>
        <authorList>
            <person name="Knapp D.G."/>
            <person name="Nemeth J.B."/>
            <person name="Barry K."/>
            <person name="Hainaut M."/>
            <person name="Henrissat B."/>
            <person name="Johnson J."/>
            <person name="Kuo A."/>
            <person name="Lim J.H.P."/>
            <person name="Lipzen A."/>
            <person name="Nolan M."/>
            <person name="Ohm R.A."/>
            <person name="Tamas L."/>
            <person name="Grigoriev I.V."/>
            <person name="Spatafora J.W."/>
            <person name="Nagy L.G."/>
            <person name="Kovacs G.M."/>
        </authorList>
    </citation>
    <scope>NUCLEOTIDE SEQUENCE [LARGE SCALE GENOMIC DNA]</scope>
    <source>
        <strain evidence="2 3">DSE2036</strain>
    </source>
</reference>
<gene>
    <name evidence="2" type="ORF">DM02DRAFT_546418</name>
</gene>
<feature type="compositionally biased region" description="Polar residues" evidence="1">
    <location>
        <begin position="199"/>
        <end position="213"/>
    </location>
</feature>
<proteinExistence type="predicted"/>
<protein>
    <recommendedName>
        <fullName evidence="4">TolA, Membrane protein involved in colicin uptake</fullName>
    </recommendedName>
</protein>
<feature type="region of interest" description="Disordered" evidence="1">
    <location>
        <begin position="139"/>
        <end position="213"/>
    </location>
</feature>
<dbReference type="Proteomes" id="UP000244855">
    <property type="component" value="Unassembled WGS sequence"/>
</dbReference>
<evidence type="ECO:0000313" key="2">
    <source>
        <dbReference type="EMBL" id="PVH91119.1"/>
    </source>
</evidence>
<dbReference type="OrthoDB" id="3798095at2759"/>
<evidence type="ECO:0008006" key="4">
    <source>
        <dbReference type="Google" id="ProtNLM"/>
    </source>
</evidence>
<keyword evidence="3" id="KW-1185">Reference proteome</keyword>
<name>A0A2V1D0I0_9PLEO</name>
<feature type="compositionally biased region" description="Low complexity" evidence="1">
    <location>
        <begin position="180"/>
        <end position="198"/>
    </location>
</feature>
<sequence length="213" mass="24339">MDRQLQHAVTDTTQPAARAVRSLLHGLQVENELLKHENEGLQVALRVKQRHQKKSKPLDLQQREEYHGGGVFWSPRKVREAQTREAVKQREREQEKLQKAERRELQRANKRYKKQIAEEKRVERAALKLVREKERAAKAAQRAAQKAALNTKNSIQAPAIVKRKASALSTPKNKRRRQVADAAAAEEPPRAAPLAPARTTRSGRNVNLPSKFR</sequence>